<comment type="function">
    <text evidence="7">Component of the cytochrome b6-f complex, which mediates electron transfer between photosystem II (PSII) and photosystem I (PSI), cyclic electron flow around PSI, and state transitions. PetG is required for either the stability or assembly of the cytochrome b6-f complex.</text>
</comment>
<dbReference type="GO" id="GO:0015979">
    <property type="term" value="P:photosynthesis"/>
    <property type="evidence" value="ECO:0007669"/>
    <property type="project" value="UniProtKB-KW"/>
</dbReference>
<dbReference type="InterPro" id="IPR036099">
    <property type="entry name" value="Cyt_6/f_cplx_su5_sf"/>
</dbReference>
<comment type="subcellular location">
    <subcellularLocation>
        <location evidence="1">Membrane</location>
        <topology evidence="1">Single-pass membrane protein</topology>
    </subcellularLocation>
    <subcellularLocation>
        <location evidence="7">Plastid</location>
        <location evidence="7">Chloroplast thylakoid membrane</location>
        <topology evidence="7">Single-pass membrane protein</topology>
    </subcellularLocation>
</comment>
<keyword evidence="5 7" id="KW-1133">Transmembrane helix</keyword>
<dbReference type="Pfam" id="PF02529">
    <property type="entry name" value="PetG"/>
    <property type="match status" value="1"/>
</dbReference>
<dbReference type="EMBL" id="MH898668">
    <property type="protein sequence ID" value="AYQ93402.1"/>
    <property type="molecule type" value="Genomic_DNA"/>
</dbReference>
<evidence type="ECO:0000256" key="6">
    <source>
        <dbReference type="ARBA" id="ARBA00023136"/>
    </source>
</evidence>
<sequence>MVEALLSGIILGLMPVTIIGLFFTAFLQYVRSENDSNI</sequence>
<keyword evidence="3 7" id="KW-0812">Transmembrane</keyword>
<keyword evidence="2 7" id="KW-0813">Transport</keyword>
<dbReference type="PIRSF" id="PIRSF000034">
    <property type="entry name" value="Cyt_b6-f_V"/>
    <property type="match status" value="1"/>
</dbReference>
<comment type="similarity">
    <text evidence="7">Belongs to the PetG family.</text>
</comment>
<dbReference type="GO" id="GO:0009535">
    <property type="term" value="C:chloroplast thylakoid membrane"/>
    <property type="evidence" value="ECO:0007669"/>
    <property type="project" value="UniProtKB-SubCell"/>
</dbReference>
<protein>
    <recommendedName>
        <fullName evidence="7">Cytochrome b6-f complex subunit 5</fullName>
    </recommendedName>
    <alternativeName>
        <fullName evidence="7">Cytochrome b6-f complex subunit PetG</fullName>
    </alternativeName>
    <alternativeName>
        <fullName evidence="7">Cytochrome b6-f complex subunit V</fullName>
    </alternativeName>
</protein>
<reference evidence="9" key="1">
    <citation type="journal article" date="2018" name="Sci. Rep.">
        <title>Dynamic evolution of inverted repeats in Euglenophyta plastid genomes.</title>
        <authorList>
            <person name="Karnkowska A."/>
            <person name="Bennett M.S."/>
            <person name="Triemer R.E."/>
        </authorList>
    </citation>
    <scope>NUCLEOTIDE SEQUENCE</scope>
</reference>
<evidence type="ECO:0000256" key="8">
    <source>
        <dbReference type="SAM" id="Phobius"/>
    </source>
</evidence>
<proteinExistence type="inferred from homology"/>
<keyword evidence="9" id="KW-0150">Chloroplast</keyword>
<keyword evidence="7" id="KW-0793">Thylakoid</keyword>
<evidence type="ECO:0000256" key="4">
    <source>
        <dbReference type="ARBA" id="ARBA00022982"/>
    </source>
</evidence>
<evidence type="ECO:0000313" key="9">
    <source>
        <dbReference type="EMBL" id="AYQ93402.1"/>
    </source>
</evidence>
<accession>A0A3G3LL16</accession>
<evidence type="ECO:0000256" key="2">
    <source>
        <dbReference type="ARBA" id="ARBA00022448"/>
    </source>
</evidence>
<dbReference type="GO" id="GO:0017004">
    <property type="term" value="P:cytochrome complex assembly"/>
    <property type="evidence" value="ECO:0007669"/>
    <property type="project" value="UniProtKB-UniRule"/>
</dbReference>
<keyword evidence="9" id="KW-0934">Plastid</keyword>
<evidence type="ECO:0000256" key="5">
    <source>
        <dbReference type="ARBA" id="ARBA00022989"/>
    </source>
</evidence>
<gene>
    <name evidence="7" type="primary">petG</name>
</gene>
<evidence type="ECO:0000256" key="1">
    <source>
        <dbReference type="ARBA" id="ARBA00004167"/>
    </source>
</evidence>
<feature type="transmembrane region" description="Helical" evidence="8">
    <location>
        <begin position="6"/>
        <end position="30"/>
    </location>
</feature>
<keyword evidence="6 7" id="KW-0472">Membrane</keyword>
<organism evidence="9">
    <name type="scientific">Lepocinclis tripteris</name>
    <dbReference type="NCBI Taxonomy" id="135494"/>
    <lineage>
        <taxon>Eukaryota</taxon>
        <taxon>Discoba</taxon>
        <taxon>Euglenozoa</taxon>
        <taxon>Euglenida</taxon>
        <taxon>Spirocuta</taxon>
        <taxon>Euglenophyceae</taxon>
        <taxon>Euglenales</taxon>
        <taxon>Phacaceae</taxon>
        <taxon>Lepocinclis</taxon>
    </lineage>
</organism>
<dbReference type="InterPro" id="IPR003683">
    <property type="entry name" value="Cyt_6/f_cplx_su5"/>
</dbReference>
<dbReference type="EMBL" id="MH898669">
    <property type="protein sequence ID" value="AYQ93463.1"/>
    <property type="molecule type" value="Genomic_DNA"/>
</dbReference>
<comment type="subunit">
    <text evidence="7">The 4 large subunits of the cytochrome b6-f complex are cytochrome b6, subunit IV (17 kDa polypeptide, PetD), cytochrome f and the Rieske protein, while the 4 small subunits are PetG, PetL, PetM and PetN. The complex functions as a dimer.</text>
</comment>
<keyword evidence="7" id="KW-0602">Photosynthesis</keyword>
<dbReference type="HAMAP" id="MF_00432">
    <property type="entry name" value="Cytb6_f_PetG"/>
    <property type="match status" value="1"/>
</dbReference>
<dbReference type="AlphaFoldDB" id="A0A3G3LL16"/>
<dbReference type="SUPFAM" id="SSF103446">
    <property type="entry name" value="PetG subunit of the cytochrome b6f complex"/>
    <property type="match status" value="1"/>
</dbReference>
<dbReference type="GO" id="GO:0009512">
    <property type="term" value="C:cytochrome b6f complex"/>
    <property type="evidence" value="ECO:0007669"/>
    <property type="project" value="InterPro"/>
</dbReference>
<geneLocation type="chloroplast" evidence="9"/>
<keyword evidence="4 7" id="KW-0249">Electron transport</keyword>
<evidence type="ECO:0000256" key="7">
    <source>
        <dbReference type="HAMAP-Rule" id="MF_00432"/>
    </source>
</evidence>
<evidence type="ECO:0000256" key="3">
    <source>
        <dbReference type="ARBA" id="ARBA00022692"/>
    </source>
</evidence>
<name>A0A3G3LL16_9EUGL</name>